<dbReference type="InterPro" id="IPR036909">
    <property type="entry name" value="Cyt_c-like_dom_sf"/>
</dbReference>
<reference evidence="1 2" key="1">
    <citation type="submission" date="2024-01" db="EMBL/GenBank/DDBJ databases">
        <title>Niabella digestum sp. nov., isolated from waste digestion system.</title>
        <authorList>
            <person name="Zhang L."/>
        </authorList>
    </citation>
    <scope>NUCLEOTIDE SEQUENCE [LARGE SCALE GENOMIC DNA]</scope>
    <source>
        <strain evidence="1 2">A18</strain>
    </source>
</reference>
<dbReference type="Gene3D" id="1.10.760.10">
    <property type="entry name" value="Cytochrome c-like domain"/>
    <property type="match status" value="1"/>
</dbReference>
<evidence type="ECO:0000313" key="1">
    <source>
        <dbReference type="EMBL" id="MEE6185716.1"/>
    </source>
</evidence>
<keyword evidence="2" id="KW-1185">Reference proteome</keyword>
<dbReference type="RefSeq" id="WP_330973125.1">
    <property type="nucleotide sequence ID" value="NZ_JAZGLY010000001.1"/>
</dbReference>
<evidence type="ECO:0008006" key="3">
    <source>
        <dbReference type="Google" id="ProtNLM"/>
    </source>
</evidence>
<dbReference type="Proteomes" id="UP001357452">
    <property type="component" value="Unassembled WGS sequence"/>
</dbReference>
<protein>
    <recommendedName>
        <fullName evidence="3">Cytochrome c domain-containing protein</fullName>
    </recommendedName>
</protein>
<comment type="caution">
    <text evidence="1">The sequence shown here is derived from an EMBL/GenBank/DDBJ whole genome shotgun (WGS) entry which is preliminary data.</text>
</comment>
<evidence type="ECO:0000313" key="2">
    <source>
        <dbReference type="Proteomes" id="UP001357452"/>
    </source>
</evidence>
<proteinExistence type="predicted"/>
<dbReference type="EMBL" id="JAZGLY010000001">
    <property type="protein sequence ID" value="MEE6185716.1"/>
    <property type="molecule type" value="Genomic_DNA"/>
</dbReference>
<dbReference type="PROSITE" id="PS51257">
    <property type="entry name" value="PROKAR_LIPOPROTEIN"/>
    <property type="match status" value="1"/>
</dbReference>
<accession>A0ABU7RCQ8</accession>
<name>A0ABU7RCQ8_9BACT</name>
<sequence>MRKIVVTLTVITSVLIACSPKSSKSSAAPQAAAEAIKGSAKAGATIIKSEKCTKCHKDKSGYVPKHTFEEQEKVILGMAKRAKLSEQETADLIAFVKANAKK</sequence>
<dbReference type="SUPFAM" id="SSF46626">
    <property type="entry name" value="Cytochrome c"/>
    <property type="match status" value="1"/>
</dbReference>
<gene>
    <name evidence="1" type="ORF">V2H41_00385</name>
</gene>
<organism evidence="1 2">
    <name type="scientific">Niabella digestorum</name>
    <dbReference type="NCBI Taxonomy" id="3117701"/>
    <lineage>
        <taxon>Bacteria</taxon>
        <taxon>Pseudomonadati</taxon>
        <taxon>Bacteroidota</taxon>
        <taxon>Chitinophagia</taxon>
        <taxon>Chitinophagales</taxon>
        <taxon>Chitinophagaceae</taxon>
        <taxon>Niabella</taxon>
    </lineage>
</organism>